<dbReference type="RefSeq" id="WP_413277084.1">
    <property type="nucleotide sequence ID" value="NZ_JBHFNT010000072.1"/>
</dbReference>
<dbReference type="CDD" id="cd07989">
    <property type="entry name" value="LPLAT_AGPAT-like"/>
    <property type="match status" value="1"/>
</dbReference>
<evidence type="ECO:0000256" key="1">
    <source>
        <dbReference type="ARBA" id="ARBA00022679"/>
    </source>
</evidence>
<evidence type="ECO:0000313" key="5">
    <source>
        <dbReference type="Proteomes" id="UP001576780"/>
    </source>
</evidence>
<dbReference type="SUPFAM" id="SSF69593">
    <property type="entry name" value="Glycerol-3-phosphate (1)-acyltransferase"/>
    <property type="match status" value="1"/>
</dbReference>
<dbReference type="EMBL" id="JBHFNT010000072">
    <property type="protein sequence ID" value="MFB2834654.1"/>
    <property type="molecule type" value="Genomic_DNA"/>
</dbReference>
<comment type="caution">
    <text evidence="4">The sequence shown here is derived from an EMBL/GenBank/DDBJ whole genome shotgun (WGS) entry which is preliminary data.</text>
</comment>
<dbReference type="Pfam" id="PF01553">
    <property type="entry name" value="Acyltransferase"/>
    <property type="match status" value="1"/>
</dbReference>
<protein>
    <submittedName>
        <fullName evidence="4">Lysophospholipid acyltransferase family protein</fullName>
    </submittedName>
</protein>
<keyword evidence="2 4" id="KW-0012">Acyltransferase</keyword>
<keyword evidence="1" id="KW-0808">Transferase</keyword>
<evidence type="ECO:0000256" key="2">
    <source>
        <dbReference type="ARBA" id="ARBA00023315"/>
    </source>
</evidence>
<feature type="domain" description="Phospholipid/glycerol acyltransferase" evidence="3">
    <location>
        <begin position="34"/>
        <end position="155"/>
    </location>
</feature>
<accession>A0ABV4WHV0</accession>
<dbReference type="PANTHER" id="PTHR10434">
    <property type="entry name" value="1-ACYL-SN-GLYCEROL-3-PHOSPHATE ACYLTRANSFERASE"/>
    <property type="match status" value="1"/>
</dbReference>
<proteinExistence type="predicted"/>
<evidence type="ECO:0000259" key="3">
    <source>
        <dbReference type="SMART" id="SM00563"/>
    </source>
</evidence>
<dbReference type="Proteomes" id="UP001576780">
    <property type="component" value="Unassembled WGS sequence"/>
</dbReference>
<dbReference type="SMART" id="SM00563">
    <property type="entry name" value="PlsC"/>
    <property type="match status" value="1"/>
</dbReference>
<reference evidence="4 5" key="1">
    <citation type="submission" date="2024-09" db="EMBL/GenBank/DDBJ databases">
        <title>Floridaenema gen nov. (Aerosakkonemataceae, Aerosakkonematales ord. nov., Cyanobacteria) from benthic tropical and subtropical fresh waters, with the description of four new species.</title>
        <authorList>
            <person name="Moretto J.A."/>
            <person name="Berthold D.E."/>
            <person name="Lefler F.W."/>
            <person name="Huang I.-S."/>
            <person name="Laughinghouse H. IV."/>
        </authorList>
    </citation>
    <scope>NUCLEOTIDE SEQUENCE [LARGE SCALE GENOMIC DNA]</scope>
    <source>
        <strain evidence="4 5">BLCC-F167</strain>
    </source>
</reference>
<dbReference type="GO" id="GO:0016746">
    <property type="term" value="F:acyltransferase activity"/>
    <property type="evidence" value="ECO:0007669"/>
    <property type="project" value="UniProtKB-KW"/>
</dbReference>
<name>A0ABV4WHV0_9CYAN</name>
<gene>
    <name evidence="4" type="ORF">ACE1CA_08990</name>
</gene>
<organism evidence="4 5">
    <name type="scientific">Floridaenema evergladense BLCC-F167</name>
    <dbReference type="NCBI Taxonomy" id="3153639"/>
    <lineage>
        <taxon>Bacteria</taxon>
        <taxon>Bacillati</taxon>
        <taxon>Cyanobacteriota</taxon>
        <taxon>Cyanophyceae</taxon>
        <taxon>Oscillatoriophycideae</taxon>
        <taxon>Aerosakkonematales</taxon>
        <taxon>Aerosakkonemataceae</taxon>
        <taxon>Floridanema</taxon>
        <taxon>Floridanema evergladense</taxon>
    </lineage>
</organism>
<dbReference type="PANTHER" id="PTHR10434:SF66">
    <property type="entry name" value="PHOSPHOLIPID_GLYCEROL ACYLTRANSFERASE DOMAIN-CONTAINING PROTEIN"/>
    <property type="match status" value="1"/>
</dbReference>
<evidence type="ECO:0000313" key="4">
    <source>
        <dbReference type="EMBL" id="MFB2834654.1"/>
    </source>
</evidence>
<keyword evidence="5" id="KW-1185">Reference proteome</keyword>
<sequence>MYSEPLLVSQLLLTVSKTKLFLHHQERIPPSGPMLVVSNHRSFMDAPLLMSAIGRPIRFACHHYMGQVPVMRDLVDKLGCFPLEETGKPQKKFFQQAIRLFETQQVVGLFPEGAQPMVEFTKPEKMGEFHKGFAQLALRVPVERLSVLPVAIASVEESVSSSVPLKLLSWFDPSEPLFNNSGWHPLVVYQRVNVLIGRPYWITSAVREEFKGKQMKAIVTELIDYCQTEISELLRQGCN</sequence>
<dbReference type="InterPro" id="IPR002123">
    <property type="entry name" value="Plipid/glycerol_acylTrfase"/>
</dbReference>